<protein>
    <recommendedName>
        <fullName evidence="7">Bacteriophage abortive infection AbiH</fullName>
    </recommendedName>
</protein>
<gene>
    <name evidence="3" type="ORF">DXB99_13795</name>
    <name evidence="2" type="ORF">DXC13_13380</name>
    <name evidence="1" type="ORF">DXD13_07855</name>
</gene>
<comment type="caution">
    <text evidence="3">The sequence shown here is derived from an EMBL/GenBank/DDBJ whole genome shotgun (WGS) entry which is preliminary data.</text>
</comment>
<organism evidence="3 5">
    <name type="scientific">Agathobacter rectalis</name>
    <dbReference type="NCBI Taxonomy" id="39491"/>
    <lineage>
        <taxon>Bacteria</taxon>
        <taxon>Bacillati</taxon>
        <taxon>Bacillota</taxon>
        <taxon>Clostridia</taxon>
        <taxon>Lachnospirales</taxon>
        <taxon>Lachnospiraceae</taxon>
        <taxon>Agathobacter</taxon>
    </lineage>
</organism>
<evidence type="ECO:0000313" key="1">
    <source>
        <dbReference type="EMBL" id="RGK43152.1"/>
    </source>
</evidence>
<dbReference type="Proteomes" id="UP000261052">
    <property type="component" value="Unassembled WGS sequence"/>
</dbReference>
<dbReference type="AlphaFoldDB" id="A0A3E4Y5J6"/>
<evidence type="ECO:0000313" key="4">
    <source>
        <dbReference type="Proteomes" id="UP000260717"/>
    </source>
</evidence>
<evidence type="ECO:0000313" key="6">
    <source>
        <dbReference type="Proteomes" id="UP000261052"/>
    </source>
</evidence>
<dbReference type="EMBL" id="QSTP01000018">
    <property type="protein sequence ID" value="RGM68803.1"/>
    <property type="molecule type" value="Genomic_DNA"/>
</dbReference>
<evidence type="ECO:0008006" key="7">
    <source>
        <dbReference type="Google" id="ProtNLM"/>
    </source>
</evidence>
<dbReference type="Proteomes" id="UP000260717">
    <property type="component" value="Unassembled WGS sequence"/>
</dbReference>
<dbReference type="Proteomes" id="UP000260758">
    <property type="component" value="Unassembled WGS sequence"/>
</dbReference>
<evidence type="ECO:0000313" key="2">
    <source>
        <dbReference type="EMBL" id="RGM45056.1"/>
    </source>
</evidence>
<reference evidence="4 5" key="1">
    <citation type="submission" date="2018-08" db="EMBL/GenBank/DDBJ databases">
        <title>A genome reference for cultivated species of the human gut microbiota.</title>
        <authorList>
            <person name="Zou Y."/>
            <person name="Xue W."/>
            <person name="Luo G."/>
        </authorList>
    </citation>
    <scope>NUCLEOTIDE SEQUENCE [LARGE SCALE GENOMIC DNA]</scope>
    <source>
        <strain evidence="3 5">OM07-13</strain>
        <strain evidence="2 4">OM08-12AT</strain>
        <strain evidence="1 6">TF11-15AC</strain>
    </source>
</reference>
<evidence type="ECO:0000313" key="5">
    <source>
        <dbReference type="Proteomes" id="UP000260758"/>
    </source>
</evidence>
<dbReference type="RefSeq" id="WP_117685930.1">
    <property type="nucleotide sequence ID" value="NZ_CP143947.1"/>
</dbReference>
<name>A0A3E4Y5J6_9FIRM</name>
<accession>A0A3E4Y5J6</accession>
<sequence>MKGQYTKLFLIGNGFDRWQGLPTSYDNFRQYYFEHILEISKQLRIKTEVDKAGNIITPVEKIFGDIFNPKKLPGEFFWNFESSMALLDDQNIALYFGKSYKGVYQMQETLNAALEILRKVFGDWIKSISIEDKETGYRFDDSCYFINFNYTNTLEKRFQVDERNVNYIHGDFSDAESIVFGHSKHPEIAFPELMEQKFIHRIGGDKSKRLRELYLVENALYETDKHVQDNIDDLCEFMTLDGVHIEDITDIYVLGHSFGEPDFKYFEFLVKATQVGVDFNKLSALWQIRNIGIQNMSEAELLEWIQLNIMYTTLHRKTKLQKENISFPKEEMMEKALFGKTNVYTDGDGRVHKVEEAMQKAQDAVHKRFVMEQAARTKEVIEEFCILKQVKQLPGDCCSVLGAADYIDGGHDKRIQNAKWHISYFSDTDKEQIERVMRRVGCTDYKLYQSIDECIGTFRK</sequence>
<dbReference type="InterPro" id="IPR025935">
    <property type="entry name" value="AbiH"/>
</dbReference>
<evidence type="ECO:0000313" key="3">
    <source>
        <dbReference type="EMBL" id="RGM68803.1"/>
    </source>
</evidence>
<dbReference type="Pfam" id="PF14253">
    <property type="entry name" value="AbiH"/>
    <property type="match status" value="1"/>
</dbReference>
<proteinExistence type="predicted"/>
<dbReference type="EMBL" id="QSQP01000008">
    <property type="protein sequence ID" value="RGK43152.1"/>
    <property type="molecule type" value="Genomic_DNA"/>
</dbReference>
<dbReference type="EMBL" id="QSTI01000028">
    <property type="protein sequence ID" value="RGM45056.1"/>
    <property type="molecule type" value="Genomic_DNA"/>
</dbReference>